<comment type="pathway">
    <text evidence="3 14 15">Carbohydrate degradation; glycolysis; D-glyceraldehyde 3-phosphate and glycerone phosphate from D-glucose: step 3/4.</text>
</comment>
<evidence type="ECO:0000256" key="13">
    <source>
        <dbReference type="ARBA" id="ARBA00048070"/>
    </source>
</evidence>
<feature type="binding site" description="in other chain" evidence="14">
    <location>
        <begin position="796"/>
        <end position="798"/>
    </location>
    <ligand>
        <name>beta-D-fructose 2,6-bisphosphate</name>
        <dbReference type="ChEBI" id="CHEBI:58579"/>
        <note>allosteric activator; ligand shared between dimeric partners</note>
    </ligand>
</feature>
<comment type="function">
    <text evidence="14">Catalyzes the phosphorylation of D-fructose 6-phosphate to fructose 1,6-bisphosphate by ATP, the first committing step of glycolysis.</text>
</comment>
<keyword evidence="10 14" id="KW-0067">ATP-binding</keyword>
<keyword evidence="20" id="KW-1185">Reference proteome</keyword>
<keyword evidence="9 14" id="KW-0418">Kinase</keyword>
<dbReference type="GO" id="GO:0005524">
    <property type="term" value="F:ATP binding"/>
    <property type="evidence" value="ECO:0007669"/>
    <property type="project" value="UniProtKB-KW"/>
</dbReference>
<evidence type="ECO:0000256" key="11">
    <source>
        <dbReference type="ARBA" id="ARBA00022842"/>
    </source>
</evidence>
<dbReference type="InterPro" id="IPR035966">
    <property type="entry name" value="PKF_sf"/>
</dbReference>
<dbReference type="InterPro" id="IPR000023">
    <property type="entry name" value="Phosphofructokinase_dom"/>
</dbReference>
<dbReference type="SUPFAM" id="SSF53784">
    <property type="entry name" value="Phosphofructokinase"/>
    <property type="match status" value="2"/>
</dbReference>
<comment type="activity regulation">
    <text evidence="14">Allosterically activated by ADP, AMP, or fructose 2,6-bisphosphate, and allosterically inhibited by ATP or citrate.</text>
</comment>
<evidence type="ECO:0000256" key="15">
    <source>
        <dbReference type="PIRNR" id="PIRNR000533"/>
    </source>
</evidence>
<comment type="similarity">
    <text evidence="14">Belongs to the phosphofructokinase type A (PFKA) family. ATP-dependent PFK group I subfamily. Eukaryotic two domain clade 'E' sub-subfamily.</text>
</comment>
<evidence type="ECO:0000256" key="16">
    <source>
        <dbReference type="SAM" id="MobiDB-lite"/>
    </source>
</evidence>
<evidence type="ECO:0000313" key="19">
    <source>
        <dbReference type="EMBL" id="VUG15906.1"/>
    </source>
</evidence>
<keyword evidence="11 14" id="KW-0460">Magnesium</keyword>
<dbReference type="FunFam" id="3.40.50.460:FF:000008">
    <property type="entry name" value="ATP-dependent 6-phosphofructokinase"/>
    <property type="match status" value="1"/>
</dbReference>
<feature type="region of interest" description="C-terminal regulatory PFK domain 2" evidence="14">
    <location>
        <begin position="624"/>
        <end position="1032"/>
    </location>
</feature>
<reference evidence="19 20" key="1">
    <citation type="submission" date="2019-07" db="EMBL/GenBank/DDBJ databases">
        <authorList>
            <person name="Friedrich A."/>
            <person name="Schacherer J."/>
        </authorList>
    </citation>
    <scope>NUCLEOTIDE SEQUENCE [LARGE SCALE GENOMIC DNA]</scope>
</reference>
<feature type="binding site" evidence="14">
    <location>
        <position position="326"/>
    </location>
    <ligand>
        <name>Mg(2+)</name>
        <dbReference type="ChEBI" id="CHEBI:18420"/>
        <note>catalytic</note>
    </ligand>
</feature>
<dbReference type="Gene3D" id="3.40.50.460">
    <property type="entry name" value="Phosphofructokinase domain"/>
    <property type="match status" value="2"/>
</dbReference>
<evidence type="ECO:0000256" key="4">
    <source>
        <dbReference type="ARBA" id="ARBA00022490"/>
    </source>
</evidence>
<feature type="binding site" description="in other chain" evidence="14">
    <location>
        <begin position="371"/>
        <end position="373"/>
    </location>
    <ligand>
        <name>substrate</name>
        <note>ligand shared between dimeric partners</note>
    </ligand>
</feature>
<dbReference type="GO" id="GO:0030388">
    <property type="term" value="P:fructose 1,6-bisphosphate metabolic process"/>
    <property type="evidence" value="ECO:0007669"/>
    <property type="project" value="TreeGrafter"/>
</dbReference>
<keyword evidence="6 14" id="KW-0808">Transferase</keyword>
<dbReference type="EMBL" id="CABFWN010000001">
    <property type="protein sequence ID" value="VUG15906.1"/>
    <property type="molecule type" value="Genomic_DNA"/>
</dbReference>
<feature type="region of interest" description="N-terminal catalytic PFK domain 1" evidence="14">
    <location>
        <begin position="1"/>
        <end position="597"/>
    </location>
</feature>
<protein>
    <recommendedName>
        <fullName evidence="14">ATP-dependent 6-phosphofructokinase</fullName>
        <shortName evidence="14">ATP-PFK</shortName>
        <shortName evidence="14">Phosphofructokinase</shortName>
        <ecNumber evidence="14">2.7.1.11</ecNumber>
    </recommendedName>
    <alternativeName>
        <fullName evidence="14">Phosphohexokinase</fullName>
    </alternativeName>
</protein>
<dbReference type="GO" id="GO:0016208">
    <property type="term" value="F:AMP binding"/>
    <property type="evidence" value="ECO:0007669"/>
    <property type="project" value="TreeGrafter"/>
</dbReference>
<dbReference type="GO" id="GO:0048029">
    <property type="term" value="F:monosaccharide binding"/>
    <property type="evidence" value="ECO:0007669"/>
    <property type="project" value="TreeGrafter"/>
</dbReference>
<feature type="binding site" evidence="14">
    <location>
        <position position="408"/>
    </location>
    <ligand>
        <name>substrate</name>
        <note>ligand shared between dimeric partners</note>
    </ligand>
</feature>
<evidence type="ECO:0000256" key="7">
    <source>
        <dbReference type="ARBA" id="ARBA00022723"/>
    </source>
</evidence>
<keyword evidence="4 14" id="KW-0963">Cytoplasm</keyword>
<dbReference type="InterPro" id="IPR040712">
    <property type="entry name" value="Pfk_N"/>
</dbReference>
<dbReference type="GO" id="GO:0006002">
    <property type="term" value="P:fructose 6-phosphate metabolic process"/>
    <property type="evidence" value="ECO:0007669"/>
    <property type="project" value="InterPro"/>
</dbReference>
<dbReference type="Pfam" id="PF00365">
    <property type="entry name" value="PFK"/>
    <property type="match status" value="2"/>
</dbReference>
<feature type="binding site" evidence="14">
    <location>
        <begin position="295"/>
        <end position="296"/>
    </location>
    <ligand>
        <name>ATP</name>
        <dbReference type="ChEBI" id="CHEBI:30616"/>
    </ligand>
</feature>
<evidence type="ECO:0000256" key="10">
    <source>
        <dbReference type="ARBA" id="ARBA00022840"/>
    </source>
</evidence>
<dbReference type="HAMAP" id="MF_03184">
    <property type="entry name" value="Phosphofructokinase_I_E"/>
    <property type="match status" value="1"/>
</dbReference>
<evidence type="ECO:0000256" key="6">
    <source>
        <dbReference type="ARBA" id="ARBA00022679"/>
    </source>
</evidence>
<feature type="active site" description="Proton acceptor" evidence="14">
    <location>
        <position position="373"/>
    </location>
</feature>
<dbReference type="GO" id="GO:0061621">
    <property type="term" value="P:canonical glycolysis"/>
    <property type="evidence" value="ECO:0007669"/>
    <property type="project" value="TreeGrafter"/>
</dbReference>
<evidence type="ECO:0000259" key="17">
    <source>
        <dbReference type="Pfam" id="PF00365"/>
    </source>
</evidence>
<comment type="subunit">
    <text evidence="14">Homotetramer.</text>
</comment>
<keyword evidence="8 14" id="KW-0547">Nucleotide-binding</keyword>
<keyword evidence="5 14" id="KW-0021">Allosteric enzyme</keyword>
<evidence type="ECO:0000256" key="5">
    <source>
        <dbReference type="ARBA" id="ARBA00022533"/>
    </source>
</evidence>
<feature type="binding site" evidence="14">
    <location>
        <position position="882"/>
    </location>
    <ligand>
        <name>beta-D-fructose 2,6-bisphosphate</name>
        <dbReference type="ChEBI" id="CHEBI:58579"/>
        <note>allosteric activator; ligand shared between dimeric partners</note>
    </ligand>
</feature>
<dbReference type="PANTHER" id="PTHR13697">
    <property type="entry name" value="PHOSPHOFRUCTOKINASE"/>
    <property type="match status" value="1"/>
</dbReference>
<feature type="binding site" description="in other chain" evidence="14">
    <location>
        <begin position="505"/>
        <end position="508"/>
    </location>
    <ligand>
        <name>substrate</name>
        <note>ligand shared between dimeric partners</note>
    </ligand>
</feature>
<gene>
    <name evidence="19" type="primary">PFK1</name>
    <name evidence="19" type="ORF">DEBR0S1_02740G</name>
</gene>
<feature type="binding site" description="in other chain" evidence="14">
    <location>
        <begin position="888"/>
        <end position="891"/>
    </location>
    <ligand>
        <name>beta-D-fructose 2,6-bisphosphate</name>
        <dbReference type="ChEBI" id="CHEBI:58579"/>
        <note>allosteric activator; ligand shared between dimeric partners</note>
    </ligand>
</feature>
<feature type="binding site" evidence="14">
    <location>
        <position position="789"/>
    </location>
    <ligand>
        <name>beta-D-fructose 2,6-bisphosphate</name>
        <dbReference type="ChEBI" id="CHEBI:58579"/>
        <note>allosteric activator; ligand shared between dimeric partners</note>
    </ligand>
</feature>
<dbReference type="UniPathway" id="UPA00109">
    <property type="reaction ID" value="UER00182"/>
</dbReference>
<dbReference type="FunFam" id="3.40.50.460:FF:000007">
    <property type="entry name" value="ATP-dependent 6-phosphofructokinase"/>
    <property type="match status" value="1"/>
</dbReference>
<feature type="binding site" evidence="14">
    <location>
        <begin position="325"/>
        <end position="328"/>
    </location>
    <ligand>
        <name>ATP</name>
        <dbReference type="ChEBI" id="CHEBI:30616"/>
    </ligand>
</feature>
<dbReference type="GO" id="GO:0005945">
    <property type="term" value="C:6-phosphofructokinase complex"/>
    <property type="evidence" value="ECO:0007669"/>
    <property type="project" value="TreeGrafter"/>
</dbReference>
<evidence type="ECO:0000313" key="20">
    <source>
        <dbReference type="Proteomes" id="UP000478008"/>
    </source>
</evidence>
<evidence type="ECO:0000256" key="3">
    <source>
        <dbReference type="ARBA" id="ARBA00004679"/>
    </source>
</evidence>
<evidence type="ECO:0000256" key="2">
    <source>
        <dbReference type="ARBA" id="ARBA00004496"/>
    </source>
</evidence>
<feature type="region of interest" description="Disordered" evidence="16">
    <location>
        <begin position="596"/>
        <end position="618"/>
    </location>
</feature>
<dbReference type="GO" id="GO:0046872">
    <property type="term" value="F:metal ion binding"/>
    <property type="evidence" value="ECO:0007669"/>
    <property type="project" value="UniProtKB-KW"/>
</dbReference>
<dbReference type="Proteomes" id="UP000478008">
    <property type="component" value="Unassembled WGS sequence"/>
</dbReference>
<comment type="catalytic activity">
    <reaction evidence="13 14 15">
        <text>beta-D-fructose 6-phosphate + ATP = beta-D-fructose 1,6-bisphosphate + ADP + H(+)</text>
        <dbReference type="Rhea" id="RHEA:16109"/>
        <dbReference type="ChEBI" id="CHEBI:15378"/>
        <dbReference type="ChEBI" id="CHEBI:30616"/>
        <dbReference type="ChEBI" id="CHEBI:32966"/>
        <dbReference type="ChEBI" id="CHEBI:57634"/>
        <dbReference type="ChEBI" id="CHEBI:456216"/>
        <dbReference type="EC" id="2.7.1.11"/>
    </reaction>
</comment>
<accession>A0A7D9GWT9</accession>
<dbReference type="Gene3D" id="3.10.180.90">
    <property type="match status" value="1"/>
</dbReference>
<dbReference type="GO" id="GO:0055082">
    <property type="term" value="P:intracellular chemical homeostasis"/>
    <property type="evidence" value="ECO:0007669"/>
    <property type="project" value="UniProtKB-ARBA"/>
</dbReference>
<dbReference type="PIRSF" id="PIRSF000533">
    <property type="entry name" value="ATP_PFK_euk"/>
    <property type="match status" value="1"/>
</dbReference>
<feature type="binding site" evidence="14">
    <location>
        <position position="499"/>
    </location>
    <ligand>
        <name>substrate</name>
        <note>ligand shared between dimeric partners</note>
    </ligand>
</feature>
<dbReference type="GO" id="GO:0005739">
    <property type="term" value="C:mitochondrion"/>
    <property type="evidence" value="ECO:0007669"/>
    <property type="project" value="TreeGrafter"/>
</dbReference>
<dbReference type="Pfam" id="PF18468">
    <property type="entry name" value="Pfk_N"/>
    <property type="match status" value="1"/>
</dbReference>
<feature type="binding site" description="in other chain" evidence="14">
    <location>
        <position position="856"/>
    </location>
    <ligand>
        <name>beta-D-fructose 2,6-bisphosphate</name>
        <dbReference type="ChEBI" id="CHEBI:58579"/>
        <note>allosteric activator; ligand shared between dimeric partners</note>
    </ligand>
</feature>
<comment type="subcellular location">
    <subcellularLocation>
        <location evidence="2 14">Cytoplasm</location>
    </subcellularLocation>
</comment>
<keyword evidence="12 14" id="KW-0324">Glycolysis</keyword>
<organism evidence="19 20">
    <name type="scientific">Dekkera bruxellensis</name>
    <name type="common">Brettanomyces custersii</name>
    <dbReference type="NCBI Taxonomy" id="5007"/>
    <lineage>
        <taxon>Eukaryota</taxon>
        <taxon>Fungi</taxon>
        <taxon>Dikarya</taxon>
        <taxon>Ascomycota</taxon>
        <taxon>Saccharomycotina</taxon>
        <taxon>Pichiomycetes</taxon>
        <taxon>Pichiales</taxon>
        <taxon>Pichiaceae</taxon>
        <taxon>Brettanomyces</taxon>
    </lineage>
</organism>
<comment type="cofactor">
    <cofactor evidence="1 14">
        <name>Mg(2+)</name>
        <dbReference type="ChEBI" id="CHEBI:18420"/>
    </cofactor>
</comment>
<dbReference type="AlphaFoldDB" id="A0A7D9GWT9"/>
<dbReference type="PANTHER" id="PTHR13697:SF57">
    <property type="entry name" value="ATP-DEPENDENT 6-PHOSPHOFRUCTOKINASE SUBUNIT ALPHA"/>
    <property type="match status" value="1"/>
</dbReference>
<comment type="similarity">
    <text evidence="15">Belongs to the phosphofructokinase type A (PFKA) family. ATP-dependent PFK group I subfamily. Eukaryotic two domain clade "E" sub-subfamily.</text>
</comment>
<feature type="domain" description="Phosphofructokinase" evidence="17">
    <location>
        <begin position="224"/>
        <end position="530"/>
    </location>
</feature>
<dbReference type="NCBIfam" id="TIGR02478">
    <property type="entry name" value="6PF1K_euk"/>
    <property type="match status" value="1"/>
</dbReference>
<evidence type="ECO:0000256" key="9">
    <source>
        <dbReference type="ARBA" id="ARBA00022777"/>
    </source>
</evidence>
<dbReference type="Gene3D" id="3.40.50.450">
    <property type="match status" value="2"/>
</dbReference>
<proteinExistence type="inferred from homology"/>
<feature type="binding site" description="in other chain" evidence="14">
    <location>
        <position position="472"/>
    </location>
    <ligand>
        <name>substrate</name>
        <note>ligand shared between dimeric partners</note>
    </ligand>
</feature>
<evidence type="ECO:0000256" key="14">
    <source>
        <dbReference type="HAMAP-Rule" id="MF_03184"/>
    </source>
</evidence>
<dbReference type="EC" id="2.7.1.11" evidence="14"/>
<name>A0A7D9GWT9_DEKBR</name>
<evidence type="ECO:0000259" key="18">
    <source>
        <dbReference type="Pfam" id="PF18468"/>
    </source>
</evidence>
<dbReference type="GO" id="GO:0070095">
    <property type="term" value="F:fructose-6-phosphate binding"/>
    <property type="evidence" value="ECO:0007669"/>
    <property type="project" value="TreeGrafter"/>
</dbReference>
<sequence length="1032" mass="112996">MTTGKPLVSKVAFTSLTTAKRQQYDELIKFYRKFGFKVIRIFNKDANATGADLNGISFDSRSECWLATFPVSRVDKSGNVIPYQETPEYKHREMDPVLDKYNEGVMLKVRLLSHDVQKNEEMPGRIVVLSISPEKVRAEAEKAGFEVVEAGEDEKKEVGGGLFFVRDPVGNLVGFTDSVELGMRVAVDSPGSFFISEEAAQEAEKEARAAELGKASTEKKPKKRIAVMTSGGDSQGMCAAVRAVIRAGIYFGCEMYGCFEGYTGLVEGGEKLRPLEWADVRGWLSEGGTLIGTARCLEFRERAGRLNGAENMVKRGIDALIVCGGDGSLTGADIFRSEWPSLLAELEKTGRITATEHGKYQHLTIVGMVGSIDNDMALTDNTIGAYSSLERICEMVDYIDTTAASHSRAFVVEVMGRHCGWLALMAGICCGADYVFVPEQPPCAKTWRADLQAVCSKHRAAGRRKTTVIVAEGAIDDELNAVTSEEVKQALVELGLDTRVTTLGHVQRGGTAVAFDRMLATMQGVEAVKAALESTPDTPSPMIGIEANQIVRVPLMEAVKQTKAVAKAIDAKDFDAAFKLRDAAFQETWADFKAISGEKEREEEREKEKETKDEAKDEKNEKLNVAIIHVGAPTAALNAATRSAVLYLLSQGHRVYGIENGFTGLIRHGAFRELSWLDVVEWHNIGGSYLGTNRSLPSEDMGTVAFYLQKFRIQGLIVMGGFEAFRAVHELKRARARYPILNMPTVCLPSTVSNNVPGTEYSLGCDTCLNVLSEYCDAIKQSASSSRKRVFVVEVQGGNCGYVASYIGLISGAVAVYRPEHGICLKDISSDLKLLDSCFAGDHGEDRNGKLVVRNENSSPIYTTQLVADIFREQAKGAFQTRTAIPGHVQQGKIPSAMDRCYAARFAIKACKYIEENNAEIARSVAHWQADGFGSNHTSVGQPDDDLKFYYKHGRKVEAPQLDNAVVLGIHGNKVSFESISKLWDSSTDVELRRGVDIHWHRFNLVNDMLSGRLMAARTDDTSAAAQVDVGN</sequence>
<feature type="domain" description="Phosphofructokinase N-terminal" evidence="18">
    <location>
        <begin position="11"/>
        <end position="111"/>
    </location>
</feature>
<feature type="domain" description="Phosphofructokinase" evidence="17">
    <location>
        <begin position="624"/>
        <end position="913"/>
    </location>
</feature>
<dbReference type="PRINTS" id="PR00476">
    <property type="entry name" value="PHFRCTKINASE"/>
</dbReference>
<comment type="caution">
    <text evidence="14">Lacks conserved residue(s) required for the propagation of feature annotation.</text>
</comment>
<dbReference type="PROSITE" id="PS00433">
    <property type="entry name" value="PHOSPHOFRUCTOKINASE"/>
    <property type="match status" value="1"/>
</dbReference>
<dbReference type="GO" id="GO:0003872">
    <property type="term" value="F:6-phosphofructokinase activity"/>
    <property type="evidence" value="ECO:0007669"/>
    <property type="project" value="UniProtKB-UniRule"/>
</dbReference>
<evidence type="ECO:0000256" key="8">
    <source>
        <dbReference type="ARBA" id="ARBA00022741"/>
    </source>
</evidence>
<evidence type="ECO:0000256" key="12">
    <source>
        <dbReference type="ARBA" id="ARBA00023152"/>
    </source>
</evidence>
<evidence type="ECO:0000256" key="1">
    <source>
        <dbReference type="ARBA" id="ARBA00001946"/>
    </source>
</evidence>
<feature type="binding site" description="in other chain" evidence="14">
    <location>
        <begin position="415"/>
        <end position="417"/>
    </location>
    <ligand>
        <name>substrate</name>
        <note>ligand shared between dimeric partners</note>
    </ligand>
</feature>
<dbReference type="InterPro" id="IPR009161">
    <property type="entry name" value="6-Pfructokinase_euk"/>
</dbReference>
<dbReference type="InterPro" id="IPR022953">
    <property type="entry name" value="ATP_PFK"/>
</dbReference>
<dbReference type="GO" id="GO:0042802">
    <property type="term" value="F:identical protein binding"/>
    <property type="evidence" value="ECO:0007669"/>
    <property type="project" value="TreeGrafter"/>
</dbReference>
<feature type="binding site" evidence="14">
    <location>
        <position position="232"/>
    </location>
    <ligand>
        <name>ATP</name>
        <dbReference type="ChEBI" id="CHEBI:30616"/>
    </ligand>
</feature>
<keyword evidence="7 14" id="KW-0479">Metal-binding</keyword>
<feature type="binding site" description="in other chain" evidence="14">
    <location>
        <position position="993"/>
    </location>
    <ligand>
        <name>beta-D-fructose 2,6-bisphosphate</name>
        <dbReference type="ChEBI" id="CHEBI:58579"/>
        <note>allosteric activator; ligand shared between dimeric partners</note>
    </ligand>
</feature>
<feature type="binding site" description="in other chain" evidence="14">
    <location>
        <begin position="751"/>
        <end position="755"/>
    </location>
    <ligand>
        <name>beta-D-fructose 2,6-bisphosphate</name>
        <dbReference type="ChEBI" id="CHEBI:58579"/>
        <note>allosteric activator; ligand shared between dimeric partners</note>
    </ligand>
</feature>
<dbReference type="OMA" id="WHNLGGS"/>
<feature type="binding site" description="in other chain" evidence="14">
    <location>
        <position position="694"/>
    </location>
    <ligand>
        <name>beta-D-fructose 2,6-bisphosphate</name>
        <dbReference type="ChEBI" id="CHEBI:58579"/>
        <note>allosteric activator; ligand shared between dimeric partners</note>
    </ligand>
</feature>
<dbReference type="InterPro" id="IPR015912">
    <property type="entry name" value="Phosphofructokinase_CS"/>
</dbReference>